<keyword evidence="2" id="KW-1185">Reference proteome</keyword>
<name>A0A4Y2FTR0_ARAVE</name>
<sequence>MRCQGICQTTRLKNGATGRNSRPQSSTHLERLEVFKSHAREQILSSPHSSGFRGKLENIFYKKFAFTTIADVVVARRRQSIRSLMRCQEICQATRLRNGATGRNSTDHSPQVRTSSDSRFYQVTCHGNKSYLVLIRVVSEES</sequence>
<organism evidence="1 2">
    <name type="scientific">Araneus ventricosus</name>
    <name type="common">Orbweaver spider</name>
    <name type="synonym">Epeira ventricosa</name>
    <dbReference type="NCBI Taxonomy" id="182803"/>
    <lineage>
        <taxon>Eukaryota</taxon>
        <taxon>Metazoa</taxon>
        <taxon>Ecdysozoa</taxon>
        <taxon>Arthropoda</taxon>
        <taxon>Chelicerata</taxon>
        <taxon>Arachnida</taxon>
        <taxon>Araneae</taxon>
        <taxon>Araneomorphae</taxon>
        <taxon>Entelegynae</taxon>
        <taxon>Araneoidea</taxon>
        <taxon>Araneidae</taxon>
        <taxon>Araneus</taxon>
    </lineage>
</organism>
<dbReference type="Proteomes" id="UP000499080">
    <property type="component" value="Unassembled WGS sequence"/>
</dbReference>
<evidence type="ECO:0000313" key="1">
    <source>
        <dbReference type="EMBL" id="GBM43024.1"/>
    </source>
</evidence>
<dbReference type="EMBL" id="BGPR01001013">
    <property type="protein sequence ID" value="GBM43024.1"/>
    <property type="molecule type" value="Genomic_DNA"/>
</dbReference>
<protein>
    <submittedName>
        <fullName evidence="1">Uncharacterized protein</fullName>
    </submittedName>
</protein>
<gene>
    <name evidence="1" type="ORF">AVEN_88619_1</name>
</gene>
<proteinExistence type="predicted"/>
<accession>A0A4Y2FTR0</accession>
<reference evidence="1 2" key="1">
    <citation type="journal article" date="2019" name="Sci. Rep.">
        <title>Orb-weaving spider Araneus ventricosus genome elucidates the spidroin gene catalogue.</title>
        <authorList>
            <person name="Kono N."/>
            <person name="Nakamura H."/>
            <person name="Ohtoshi R."/>
            <person name="Moran D.A.P."/>
            <person name="Shinohara A."/>
            <person name="Yoshida Y."/>
            <person name="Fujiwara M."/>
            <person name="Mori M."/>
            <person name="Tomita M."/>
            <person name="Arakawa K."/>
        </authorList>
    </citation>
    <scope>NUCLEOTIDE SEQUENCE [LARGE SCALE GENOMIC DNA]</scope>
</reference>
<comment type="caution">
    <text evidence="1">The sequence shown here is derived from an EMBL/GenBank/DDBJ whole genome shotgun (WGS) entry which is preliminary data.</text>
</comment>
<evidence type="ECO:0000313" key="2">
    <source>
        <dbReference type="Proteomes" id="UP000499080"/>
    </source>
</evidence>
<dbReference type="AlphaFoldDB" id="A0A4Y2FTR0"/>